<dbReference type="Proteomes" id="UP000177107">
    <property type="component" value="Unassembled WGS sequence"/>
</dbReference>
<dbReference type="Gene3D" id="3.30.1490.300">
    <property type="match status" value="1"/>
</dbReference>
<gene>
    <name evidence="1" type="ORF">A3C95_02365</name>
</gene>
<dbReference type="Gene3D" id="3.30.420.40">
    <property type="match status" value="2"/>
</dbReference>
<dbReference type="InterPro" id="IPR050696">
    <property type="entry name" value="FtsA/MreB"/>
</dbReference>
<dbReference type="STRING" id="1798499.A3C95_02365"/>
<evidence type="ECO:0000313" key="2">
    <source>
        <dbReference type="Proteomes" id="UP000177107"/>
    </source>
</evidence>
<proteinExistence type="predicted"/>
<name>A0A1F6E2U7_9BACT</name>
<dbReference type="PANTHER" id="PTHR32432:SF3">
    <property type="entry name" value="ETHANOLAMINE UTILIZATION PROTEIN EUTJ"/>
    <property type="match status" value="1"/>
</dbReference>
<comment type="caution">
    <text evidence="1">The sequence shown here is derived from an EMBL/GenBank/DDBJ whole genome shotgun (WGS) entry which is preliminary data.</text>
</comment>
<dbReference type="Pfam" id="PF11104">
    <property type="entry name" value="PilM_2"/>
    <property type="match status" value="1"/>
</dbReference>
<dbReference type="InterPro" id="IPR043129">
    <property type="entry name" value="ATPase_NBD"/>
</dbReference>
<dbReference type="CDD" id="cd24049">
    <property type="entry name" value="ASKHA_NBD_PilM"/>
    <property type="match status" value="1"/>
</dbReference>
<dbReference type="EMBL" id="MFLM01000020">
    <property type="protein sequence ID" value="OGG67860.1"/>
    <property type="molecule type" value="Genomic_DNA"/>
</dbReference>
<dbReference type="SUPFAM" id="SSF53067">
    <property type="entry name" value="Actin-like ATPase domain"/>
    <property type="match status" value="2"/>
</dbReference>
<dbReference type="PANTHER" id="PTHR32432">
    <property type="entry name" value="CELL DIVISION PROTEIN FTSA-RELATED"/>
    <property type="match status" value="1"/>
</dbReference>
<accession>A0A1F6E2U7</accession>
<organism evidence="1 2">
    <name type="scientific">Candidatus Kaiserbacteria bacterium RIFCSPHIGHO2_02_FULL_56_30</name>
    <dbReference type="NCBI Taxonomy" id="1798499"/>
    <lineage>
        <taxon>Bacteria</taxon>
        <taxon>Candidatus Kaiseribacteriota</taxon>
    </lineage>
</organism>
<evidence type="ECO:0000313" key="1">
    <source>
        <dbReference type="EMBL" id="OGG67860.1"/>
    </source>
</evidence>
<dbReference type="InterPro" id="IPR005883">
    <property type="entry name" value="PilM"/>
</dbReference>
<dbReference type="AlphaFoldDB" id="A0A1F6E2U7"/>
<protein>
    <recommendedName>
        <fullName evidence="3">SHS2 domain-containing protein</fullName>
    </recommendedName>
</protein>
<sequence length="361" mass="38610">MTSALSRFAHVAFAPPRYLAMPTMGVDLSTSGVKGILIAPQPRGLELDCFADVRFSAPAFTDGDMSDRAAVVEALKKLSRKLGTRTVNIALPESKSYLFEARAPGVTKAELKLAIEQHIDEYVPLPPAETIFDFVPVTHDTEGTLVAGVGYARRIVEEMIEVCGEAGLTPRSLEGESFAAARALLPFGDRSTTLLVDIGKTTTKLTIVVSGIPRFATTIGIGGHALTLSVQKHFGVTEAEARRVKLAHGIVPGEGNEDYLAAMLSTTSAIRDEIARRLEEWQAHAVLSGGNEPVARAIIVGGNASVRGLAEYFEGSLRIPVSTGNVFTNFAPTDTWLPPLDYTQSLVYSTAVGLALREYAP</sequence>
<evidence type="ECO:0008006" key="3">
    <source>
        <dbReference type="Google" id="ProtNLM"/>
    </source>
</evidence>
<reference evidence="1 2" key="1">
    <citation type="journal article" date="2016" name="Nat. Commun.">
        <title>Thousands of microbial genomes shed light on interconnected biogeochemical processes in an aquifer system.</title>
        <authorList>
            <person name="Anantharaman K."/>
            <person name="Brown C.T."/>
            <person name="Hug L.A."/>
            <person name="Sharon I."/>
            <person name="Castelle C.J."/>
            <person name="Probst A.J."/>
            <person name="Thomas B.C."/>
            <person name="Singh A."/>
            <person name="Wilkins M.J."/>
            <person name="Karaoz U."/>
            <person name="Brodie E.L."/>
            <person name="Williams K.H."/>
            <person name="Hubbard S.S."/>
            <person name="Banfield J.F."/>
        </authorList>
    </citation>
    <scope>NUCLEOTIDE SEQUENCE [LARGE SCALE GENOMIC DNA]</scope>
</reference>